<dbReference type="EMBL" id="LT629690">
    <property type="protein sequence ID" value="SDF04980.1"/>
    <property type="molecule type" value="Genomic_DNA"/>
</dbReference>
<dbReference type="InterPro" id="IPR029055">
    <property type="entry name" value="Ntn_hydrolases_N"/>
</dbReference>
<comment type="pathway">
    <text evidence="14">Amino-acid biosynthesis.</text>
</comment>
<dbReference type="GO" id="GO:0046872">
    <property type="term" value="F:metal ion binding"/>
    <property type="evidence" value="ECO:0007669"/>
    <property type="project" value="UniProtKB-KW"/>
</dbReference>
<dbReference type="SUPFAM" id="SSF51395">
    <property type="entry name" value="FMN-linked oxidoreductases"/>
    <property type="match status" value="1"/>
</dbReference>
<dbReference type="Proteomes" id="UP000182427">
    <property type="component" value="Chromosome I"/>
</dbReference>
<evidence type="ECO:0000256" key="3">
    <source>
        <dbReference type="ARBA" id="ARBA00009716"/>
    </source>
</evidence>
<keyword evidence="11" id="KW-0411">Iron-sulfur</keyword>
<evidence type="ECO:0000256" key="8">
    <source>
        <dbReference type="ARBA" id="ARBA00022962"/>
    </source>
</evidence>
<dbReference type="GO" id="GO:0051538">
    <property type="term" value="F:3 iron, 4 sulfur cluster binding"/>
    <property type="evidence" value="ECO:0007669"/>
    <property type="project" value="UniProtKB-KW"/>
</dbReference>
<dbReference type="InterPro" id="IPR036485">
    <property type="entry name" value="Glu_synth_asu_C_sf"/>
</dbReference>
<comment type="similarity">
    <text evidence="3">Belongs to the glutamate synthase family.</text>
</comment>
<name>A0A1G7HWX4_9BACT</name>
<keyword evidence="7" id="KW-0479">Metal-binding</keyword>
<evidence type="ECO:0000256" key="1">
    <source>
        <dbReference type="ARBA" id="ARBA00001917"/>
    </source>
</evidence>
<organism evidence="16 17">
    <name type="scientific">Terriglobus roseus</name>
    <dbReference type="NCBI Taxonomy" id="392734"/>
    <lineage>
        <taxon>Bacteria</taxon>
        <taxon>Pseudomonadati</taxon>
        <taxon>Acidobacteriota</taxon>
        <taxon>Terriglobia</taxon>
        <taxon>Terriglobales</taxon>
        <taxon>Acidobacteriaceae</taxon>
        <taxon>Terriglobus</taxon>
    </lineage>
</organism>
<evidence type="ECO:0000256" key="10">
    <source>
        <dbReference type="ARBA" id="ARBA00023004"/>
    </source>
</evidence>
<reference evidence="16 17" key="1">
    <citation type="submission" date="2016-10" db="EMBL/GenBank/DDBJ databases">
        <authorList>
            <person name="de Groot N.N."/>
        </authorList>
    </citation>
    <scope>NUCLEOTIDE SEQUENCE [LARGE SCALE GENOMIC DNA]</scope>
    <source>
        <strain evidence="16 17">GAS232</strain>
    </source>
</reference>
<evidence type="ECO:0000256" key="2">
    <source>
        <dbReference type="ARBA" id="ARBA00001927"/>
    </source>
</evidence>
<evidence type="ECO:0000256" key="4">
    <source>
        <dbReference type="ARBA" id="ARBA00022605"/>
    </source>
</evidence>
<dbReference type="PROSITE" id="PS51278">
    <property type="entry name" value="GATASE_TYPE_2"/>
    <property type="match status" value="1"/>
</dbReference>
<evidence type="ECO:0000256" key="7">
    <source>
        <dbReference type="ARBA" id="ARBA00022723"/>
    </source>
</evidence>
<evidence type="ECO:0000313" key="16">
    <source>
        <dbReference type="EMBL" id="SDF04980.1"/>
    </source>
</evidence>
<evidence type="ECO:0000259" key="15">
    <source>
        <dbReference type="PROSITE" id="PS51278"/>
    </source>
</evidence>
<evidence type="ECO:0000256" key="13">
    <source>
        <dbReference type="ARBA" id="ARBA00023291"/>
    </source>
</evidence>
<keyword evidence="13" id="KW-0003">3Fe-4S</keyword>
<protein>
    <submittedName>
        <fullName evidence="16">Glutamate synthase (NADPH/NADH) large chain</fullName>
    </submittedName>
</protein>
<dbReference type="RefSeq" id="WP_083344370.1">
    <property type="nucleotide sequence ID" value="NZ_LT629690.1"/>
</dbReference>
<dbReference type="InterPro" id="IPR002489">
    <property type="entry name" value="Glu_synth_asu_C"/>
</dbReference>
<evidence type="ECO:0000256" key="5">
    <source>
        <dbReference type="ARBA" id="ARBA00022630"/>
    </source>
</evidence>
<evidence type="ECO:0000256" key="6">
    <source>
        <dbReference type="ARBA" id="ARBA00022643"/>
    </source>
</evidence>
<feature type="domain" description="Glutamine amidotransferase type-2" evidence="15">
    <location>
        <begin position="32"/>
        <end position="402"/>
    </location>
</feature>
<dbReference type="Gene3D" id="3.20.20.70">
    <property type="entry name" value="Aldolase class I"/>
    <property type="match status" value="2"/>
</dbReference>
<keyword evidence="5" id="KW-0285">Flavoprotein</keyword>
<dbReference type="InterPro" id="IPR006982">
    <property type="entry name" value="Glu_synth_centr_N"/>
</dbReference>
<dbReference type="GO" id="GO:0006537">
    <property type="term" value="P:glutamate biosynthetic process"/>
    <property type="evidence" value="ECO:0007669"/>
    <property type="project" value="UniProtKB-KW"/>
</dbReference>
<keyword evidence="4" id="KW-0028">Amino-acid biosynthesis</keyword>
<evidence type="ECO:0000256" key="11">
    <source>
        <dbReference type="ARBA" id="ARBA00023014"/>
    </source>
</evidence>
<accession>A0A1G7HWX4</accession>
<dbReference type="CDD" id="cd02808">
    <property type="entry name" value="GltS_FMN"/>
    <property type="match status" value="1"/>
</dbReference>
<sequence>MATQILPTRSEVTSACRPVRSLVDPRFDHDSCGVGFVADSGNKPSHKVLTDALTALARLAHRGAVAADGKSSDGVGIMTAVPRALLLAATGVTLADERPLGVGVVFVNEKGANTCDVLEACLVEQGLTVLAWRDVPVKPEVLGEIALGTMPEIRHVLVTADVEDLERSLYLARKSFERKFEAGETSGYVASLSTNKIVYKSMCSGRLLPEFFPDLQDAGYVTPYALFHQRYATNTTPAWHRAQPGRMLAHNGEINTVWGNRARMEARYSTLPAECQPILTKDGTDSTSLDETVELLTRNGYSIAEAIRVLLPPAVTNRDSAFLKYHRDTMEPWDGPAALGFADGRYVGAALDRNGLRPSRYAITTDGLVVAGSEAGLVDIDPETVLHSGRLGPGQMLVVDLEAKKIYENDQLLDLFDEDGSYAALIDDLTISAEWVDLPPTDFDAIARAQKSFGYTKEDVRMILTPMAADGKDAVWSMGDDTPLAPLARTPRPIYAYFRQRFAQVTNPAIDPLREAIVVSLHTRLGPWSHMLDKHATLPGMSLGSPFLSVGKLDALRQGKYPHSDTLRLRELRCVFNKDFSLQVGIEALCTNAVELVSSGVEILLLSDRYADADNLPIPMAIAVSVVHHALVKAGLRTATGIAVEAGDVRDVHHAAVLIGYGAGAVCPWLALETARATAGADGDPKVPEVKMLKAFDAGLAKIMSKMGVSVVDSYRGAYPFDILGLGNEVVDRCFPNTPAPIGGAGFAQIEHAIRQNWGAPVSDELQAKIDLPDYGWVKFRKADLAEPHAWAPSHVKALQSVVGSARNVALPEDPAKAFQIYSSAVDSSNDPTVLRELLEISPAGAELPLDKVEQPSSMYKRFIASAMSLGSLSPEAHTTITIAMNTLGGKSNTGEGGEDSDVYRTHPGNRRVPQPGEAAAFVNKPAQGGVAVAEPMVEAPAIHSLLNNRIKQVASGRFGVTAEYLAHAEEIEIKVAQGAKPGEGGQLPGHKVSGLIARLRHAQPGVPLISPPPHHDIYSIEDLAELIHDLKRVNKRAAVGVKLVSSCGVGTVAAGVAKAYADYVVIAGNVGGTGAAALSSIKYAGNPWELGLAEAQQTLMANGMRGRVRLRTDGGLSTARDVLIAALLGADEYAFGTAVLVVLGCDMARQCHLNTCPTGIATQKPELRARFRGKPEHVVRFFQQLAGDLQQLLARYGLASIEDAIGRVDLLQQVRADGGLDLSPMLAQVGEGPRKWAGIRNDRPESRPALDEPWVEPALAAVVEGKPYEVMEVIANRDRAVGARIAGEISVLRAKAESPMPVPDININLVGTAGQSFGAFAVEGMHLTLTGEANDFVGKGLSGGEIVIRARGMAVGSGGHHVVLGNVALYGATAGKLFAAGYAGERFAVRNSGATAVVAGVGDHGCEYMTGGTVVVLGEIGMNFGAGMTGGIAWIYDVDDTVLSQTRYHAEFLQAVPFDEVEAEAQAELKALLEEHAAKAGSTRAARMLADWPAYSPRFLRMVPLPQA</sequence>
<proteinExistence type="inferred from homology"/>
<evidence type="ECO:0000256" key="9">
    <source>
        <dbReference type="ARBA" id="ARBA00023002"/>
    </source>
</evidence>
<dbReference type="Gene3D" id="3.60.20.10">
    <property type="entry name" value="Glutamine Phosphoribosylpyrophosphate, subunit 1, domain 1"/>
    <property type="match status" value="1"/>
</dbReference>
<dbReference type="OrthoDB" id="9758182at2"/>
<dbReference type="Gene3D" id="2.160.20.60">
    <property type="entry name" value="Glutamate synthase, alpha subunit, C-terminal domain"/>
    <property type="match status" value="1"/>
</dbReference>
<keyword evidence="10" id="KW-0408">Iron</keyword>
<keyword evidence="6" id="KW-0288">FMN</keyword>
<dbReference type="InterPro" id="IPR013785">
    <property type="entry name" value="Aldolase_TIM"/>
</dbReference>
<dbReference type="PANTHER" id="PTHR11938">
    <property type="entry name" value="FAD NADPH DEHYDROGENASE/OXIDOREDUCTASE"/>
    <property type="match status" value="1"/>
</dbReference>
<dbReference type="GO" id="GO:0015930">
    <property type="term" value="F:glutamate synthase activity"/>
    <property type="evidence" value="ECO:0007669"/>
    <property type="project" value="InterPro"/>
</dbReference>
<evidence type="ECO:0000256" key="14">
    <source>
        <dbReference type="ARBA" id="ARBA00029440"/>
    </source>
</evidence>
<dbReference type="Pfam" id="PF00310">
    <property type="entry name" value="GATase_2"/>
    <property type="match status" value="1"/>
</dbReference>
<keyword evidence="17" id="KW-1185">Reference proteome</keyword>
<comment type="cofactor">
    <cofactor evidence="1">
        <name>FMN</name>
        <dbReference type="ChEBI" id="CHEBI:58210"/>
    </cofactor>
</comment>
<dbReference type="Pfam" id="PF04898">
    <property type="entry name" value="Glu_syn_central"/>
    <property type="match status" value="1"/>
</dbReference>
<keyword evidence="8" id="KW-0315">Glutamine amidotransferase</keyword>
<dbReference type="GO" id="GO:0019676">
    <property type="term" value="P:ammonia assimilation cycle"/>
    <property type="evidence" value="ECO:0007669"/>
    <property type="project" value="TreeGrafter"/>
</dbReference>
<evidence type="ECO:0000313" key="17">
    <source>
        <dbReference type="Proteomes" id="UP000182427"/>
    </source>
</evidence>
<dbReference type="PANTHER" id="PTHR11938:SF133">
    <property type="entry name" value="GLUTAMATE SYNTHASE (NADH)"/>
    <property type="match status" value="1"/>
</dbReference>
<dbReference type="SUPFAM" id="SSF56235">
    <property type="entry name" value="N-terminal nucleophile aminohydrolases (Ntn hydrolases)"/>
    <property type="match status" value="1"/>
</dbReference>
<gene>
    <name evidence="16" type="ORF">SAMN05444167_1240</name>
</gene>
<dbReference type="InterPro" id="IPR002932">
    <property type="entry name" value="Glu_synthdom"/>
</dbReference>
<dbReference type="SUPFAM" id="SSF69336">
    <property type="entry name" value="Alpha subunit of glutamate synthase, C-terminal domain"/>
    <property type="match status" value="1"/>
</dbReference>
<dbReference type="CDD" id="cd00713">
    <property type="entry name" value="GltS"/>
    <property type="match status" value="1"/>
</dbReference>
<dbReference type="Pfam" id="PF01645">
    <property type="entry name" value="Glu_synthase"/>
    <property type="match status" value="1"/>
</dbReference>
<keyword evidence="9" id="KW-0560">Oxidoreductase</keyword>
<dbReference type="InterPro" id="IPR017932">
    <property type="entry name" value="GATase_2_dom"/>
</dbReference>
<evidence type="ECO:0000256" key="12">
    <source>
        <dbReference type="ARBA" id="ARBA00023164"/>
    </source>
</evidence>
<dbReference type="InterPro" id="IPR050711">
    <property type="entry name" value="ET-N_metabolism_enzyme"/>
</dbReference>
<dbReference type="Pfam" id="PF01493">
    <property type="entry name" value="GXGXG"/>
    <property type="match status" value="1"/>
</dbReference>
<comment type="cofactor">
    <cofactor evidence="2">
        <name>[3Fe-4S] cluster</name>
        <dbReference type="ChEBI" id="CHEBI:21137"/>
    </cofactor>
</comment>
<keyword evidence="12" id="KW-0314">Glutamate biosynthesis</keyword>